<protein>
    <recommendedName>
        <fullName evidence="11">Cytochrome P450</fullName>
    </recommendedName>
</protein>
<dbReference type="OrthoDB" id="1470350at2759"/>
<dbReference type="Proteomes" id="UP000515153">
    <property type="component" value="Unplaced"/>
</dbReference>
<dbReference type="InterPro" id="IPR001128">
    <property type="entry name" value="Cyt_P450"/>
</dbReference>
<dbReference type="PANTHER" id="PTHR47582">
    <property type="entry name" value="P450, PUTATIVE (EUROFUNG)-RELATED"/>
    <property type="match status" value="1"/>
</dbReference>
<evidence type="ECO:0008006" key="11">
    <source>
        <dbReference type="Google" id="ProtNLM"/>
    </source>
</evidence>
<proteinExistence type="inferred from homology"/>
<reference evidence="10" key="1">
    <citation type="journal article" date="2019" name="Mol. Biol. Evol.">
        <title>Blast fungal genomes show frequent chromosomal changes, gene gains and losses, and effector gene turnover.</title>
        <authorList>
            <person name="Gomez Luciano L.B."/>
            <person name="Jason Tsai I."/>
            <person name="Chuma I."/>
            <person name="Tosa Y."/>
            <person name="Chen Y.H."/>
            <person name="Li J.Y."/>
            <person name="Li M.Y."/>
            <person name="Jade Lu M.Y."/>
            <person name="Nakayashiki H."/>
            <person name="Li W.H."/>
        </authorList>
    </citation>
    <scope>NUCLEOTIDE SEQUENCE</scope>
    <source>
        <strain evidence="10">NI907</strain>
    </source>
</reference>
<dbReference type="GeneID" id="41960048"/>
<gene>
    <name evidence="10" type="ORF">PgNI_05100</name>
</gene>
<keyword evidence="8" id="KW-1133">Transmembrane helix</keyword>
<dbReference type="InterPro" id="IPR036396">
    <property type="entry name" value="Cyt_P450_sf"/>
</dbReference>
<feature type="binding site" description="axial binding residue" evidence="6">
    <location>
        <position position="494"/>
    </location>
    <ligand>
        <name>heme</name>
        <dbReference type="ChEBI" id="CHEBI:30413"/>
    </ligand>
    <ligandPart>
        <name>Fe</name>
        <dbReference type="ChEBI" id="CHEBI:18248"/>
    </ligandPart>
</feature>
<dbReference type="GO" id="GO:0004497">
    <property type="term" value="F:monooxygenase activity"/>
    <property type="evidence" value="ECO:0007669"/>
    <property type="project" value="UniProtKB-KW"/>
</dbReference>
<keyword evidence="9" id="KW-1185">Reference proteome</keyword>
<accession>A0A6P8BB95</accession>
<feature type="region of interest" description="Disordered" evidence="7">
    <location>
        <begin position="441"/>
        <end position="474"/>
    </location>
</feature>
<organism evidence="9 10">
    <name type="scientific">Pyricularia grisea</name>
    <name type="common">Crabgrass-specific blast fungus</name>
    <name type="synonym">Magnaporthe grisea</name>
    <dbReference type="NCBI Taxonomy" id="148305"/>
    <lineage>
        <taxon>Eukaryota</taxon>
        <taxon>Fungi</taxon>
        <taxon>Dikarya</taxon>
        <taxon>Ascomycota</taxon>
        <taxon>Pezizomycotina</taxon>
        <taxon>Sordariomycetes</taxon>
        <taxon>Sordariomycetidae</taxon>
        <taxon>Magnaporthales</taxon>
        <taxon>Pyriculariaceae</taxon>
        <taxon>Pyricularia</taxon>
    </lineage>
</organism>
<dbReference type="Gene3D" id="1.10.630.10">
    <property type="entry name" value="Cytochrome P450"/>
    <property type="match status" value="1"/>
</dbReference>
<dbReference type="RefSeq" id="XP_030984457.1">
    <property type="nucleotide sequence ID" value="XM_031125139.1"/>
</dbReference>
<feature type="compositionally biased region" description="Basic and acidic residues" evidence="7">
    <location>
        <begin position="448"/>
        <end position="457"/>
    </location>
</feature>
<evidence type="ECO:0000256" key="8">
    <source>
        <dbReference type="SAM" id="Phobius"/>
    </source>
</evidence>
<name>A0A6P8BB95_PYRGI</name>
<evidence type="ECO:0000313" key="10">
    <source>
        <dbReference type="RefSeq" id="XP_030984457.1"/>
    </source>
</evidence>
<dbReference type="AlphaFoldDB" id="A0A6P8BB95"/>
<dbReference type="InterPro" id="IPR053007">
    <property type="entry name" value="CYP450_monoxygenase_sec-met"/>
</dbReference>
<evidence type="ECO:0000256" key="3">
    <source>
        <dbReference type="ARBA" id="ARBA00022723"/>
    </source>
</evidence>
<dbReference type="InterPro" id="IPR002403">
    <property type="entry name" value="Cyt_P450_E_grp-IV"/>
</dbReference>
<comment type="similarity">
    <text evidence="2">Belongs to the cytochrome P450 family.</text>
</comment>
<evidence type="ECO:0000256" key="1">
    <source>
        <dbReference type="ARBA" id="ARBA00001971"/>
    </source>
</evidence>
<keyword evidence="5" id="KW-0560">Oxidoreductase</keyword>
<feature type="transmembrane region" description="Helical" evidence="8">
    <location>
        <begin position="25"/>
        <end position="46"/>
    </location>
</feature>
<keyword evidence="6" id="KW-0349">Heme</keyword>
<dbReference type="GO" id="GO:0005506">
    <property type="term" value="F:iron ion binding"/>
    <property type="evidence" value="ECO:0007669"/>
    <property type="project" value="InterPro"/>
</dbReference>
<keyword evidence="8" id="KW-0472">Membrane</keyword>
<evidence type="ECO:0000256" key="6">
    <source>
        <dbReference type="PIRSR" id="PIRSR602403-1"/>
    </source>
</evidence>
<reference evidence="10" key="2">
    <citation type="submission" date="2019-10" db="EMBL/GenBank/DDBJ databases">
        <authorList>
            <consortium name="NCBI Genome Project"/>
        </authorList>
    </citation>
    <scope>NUCLEOTIDE SEQUENCE</scope>
    <source>
        <strain evidence="10">NI907</strain>
    </source>
</reference>
<keyword evidence="8" id="KW-0812">Transmembrane</keyword>
<dbReference type="PANTHER" id="PTHR47582:SF1">
    <property type="entry name" value="P450, PUTATIVE (EUROFUNG)-RELATED"/>
    <property type="match status" value="1"/>
</dbReference>
<keyword evidence="3 6" id="KW-0479">Metal-binding</keyword>
<dbReference type="KEGG" id="pgri:PgNI_05100"/>
<dbReference type="SUPFAM" id="SSF48264">
    <property type="entry name" value="Cytochrome P450"/>
    <property type="match status" value="1"/>
</dbReference>
<sequence>MSGSTADESFSPSLFTIIRDQTHKLTAINITVLTTAVLILTTTLLLHHLASRNPILDAHEPPEIQPRIPYLGHLLGAITSHTAYAHRIWTAHPTKPVVTFFLGPIKCYAIFHPNLQHTIIRSRAVKYDEYPPAAVPAGFGVDPRVMAVLNRPEFSGRYMHEASSMLGGATMRSMEKRAFAYLASQLNNLPHTTTTAESLYTWLRDTMSMATAEALFGARNPYRTRADGDEMSLIRDQWTFEGSLGRLLLSPTSAVARALAPAGCRARDRVHAALVGYYAAGDEVHGAAEMVQRRAGMLREAGLSAAEFGPHEITAMHGATSNTIPSLFWTVANVYLRPGLLEELRVELEGVVEVLEQDAVESKKRVRIKTADLESSCPLLANCVREALRLSSQWIGWRSTHANIEIPADRSPDGRPYLLKKGVQVIMPAGITHRAPSFWSTATAEEPESSKHGRDSGGVEDFNPHRFTAQSKHKIKSTKGGLGYMPFGGGPYLCPGRNFANDEILGFVSALVLGFDIVGLRQDKVKMRPARIFEVSAKPAKGGDGGRVEIQRRRDWEHVHFEFVFVE</sequence>
<evidence type="ECO:0000256" key="4">
    <source>
        <dbReference type="ARBA" id="ARBA00023004"/>
    </source>
</evidence>
<evidence type="ECO:0000256" key="2">
    <source>
        <dbReference type="ARBA" id="ARBA00010617"/>
    </source>
</evidence>
<dbReference type="PRINTS" id="PR00465">
    <property type="entry name" value="EP450IV"/>
</dbReference>
<dbReference type="GO" id="GO:0016705">
    <property type="term" value="F:oxidoreductase activity, acting on paired donors, with incorporation or reduction of molecular oxygen"/>
    <property type="evidence" value="ECO:0007669"/>
    <property type="project" value="InterPro"/>
</dbReference>
<evidence type="ECO:0000313" key="9">
    <source>
        <dbReference type="Proteomes" id="UP000515153"/>
    </source>
</evidence>
<evidence type="ECO:0000256" key="5">
    <source>
        <dbReference type="ARBA" id="ARBA00023033"/>
    </source>
</evidence>
<comment type="cofactor">
    <cofactor evidence="1 6">
        <name>heme</name>
        <dbReference type="ChEBI" id="CHEBI:30413"/>
    </cofactor>
</comment>
<dbReference type="Pfam" id="PF00067">
    <property type="entry name" value="p450"/>
    <property type="match status" value="1"/>
</dbReference>
<keyword evidence="5" id="KW-0503">Monooxygenase</keyword>
<evidence type="ECO:0000256" key="7">
    <source>
        <dbReference type="SAM" id="MobiDB-lite"/>
    </source>
</evidence>
<keyword evidence="4 6" id="KW-0408">Iron</keyword>
<dbReference type="GO" id="GO:0020037">
    <property type="term" value="F:heme binding"/>
    <property type="evidence" value="ECO:0007669"/>
    <property type="project" value="InterPro"/>
</dbReference>
<reference evidence="10" key="3">
    <citation type="submission" date="2025-08" db="UniProtKB">
        <authorList>
            <consortium name="RefSeq"/>
        </authorList>
    </citation>
    <scope>IDENTIFICATION</scope>
    <source>
        <strain evidence="10">NI907</strain>
    </source>
</reference>